<evidence type="ECO:0000256" key="1">
    <source>
        <dbReference type="SAM" id="Coils"/>
    </source>
</evidence>
<dbReference type="InterPro" id="IPR040346">
    <property type="entry name" value="GEX1/Brambleberry"/>
</dbReference>
<sequence>MHILLPFLLVCLCAQSQSLSWPFSSSSSSSPSSIRELNQGFPKEISAATAEFSMETLDDRKGLKLVENARRKLVGANSCWQNAYRNLFSGCAEIIADKEKQSRLAWQLSDCFQIDSGRSAFPSCDAGAPMLRCLKTLDDVEHKVYLEFFLETNSICHQLQTDAFKHDTERLVNDLLRSAQFAEQKLDVMEEKSEQLLQHSDKVQDSLASINLQNQQLSQASSAVEAQIHDVLEHSKAIFEQSKEIAASQVELQGGQLDMKEKLISGMASLQESYKSLDDGMLKLREEAVEIEREIQVVGTSMSSKMQNLQSKADDIGSVAGLSLEKQKQLLDRQALALEGLDFLTKFQSQALEESRDTLQRLAELGNKQQEELLLGQEQIQQAHDRLIRNSQSILAAQEEFETKQANIFAALDKLFALHNAILVESRFMKAFFFYSCVIFLLYMLTSTKQTYSIRARLYLGLCTTFVLEVLIVRFGGDDFDQQSRIMSKVFLTRSSFLVASTIQIIHSLFTYRDYEILNHQLLLTLVEKIELLNTDGCGAGNKFLAFGSESDISVSQYSWMYDELPEDIDDKVDPDYILPEEEVGENSITVISDSRKYNLRPRRRQ</sequence>
<keyword evidence="3" id="KW-0732">Signal</keyword>
<keyword evidence="1" id="KW-0175">Coiled coil</keyword>
<dbReference type="EMBL" id="HG996471">
    <property type="protein sequence ID" value="CAG1845418.1"/>
    <property type="molecule type" value="Genomic_DNA"/>
</dbReference>
<dbReference type="AlphaFoldDB" id="A0A8D7A9G8"/>
<reference evidence="4" key="1">
    <citation type="submission" date="2021-03" db="EMBL/GenBank/DDBJ databases">
        <authorList>
            <consortium name="Genoscope - CEA"/>
            <person name="William W."/>
        </authorList>
    </citation>
    <scope>NUCLEOTIDE SEQUENCE</scope>
    <source>
        <strain evidence="4">Doubled-haploid Pahang</strain>
    </source>
</reference>
<feature type="transmembrane region" description="Helical" evidence="2">
    <location>
        <begin position="495"/>
        <end position="512"/>
    </location>
</feature>
<evidence type="ECO:0000256" key="2">
    <source>
        <dbReference type="SAM" id="Phobius"/>
    </source>
</evidence>
<gene>
    <name evidence="4" type="ORF">GSMUA_152130.1</name>
</gene>
<feature type="transmembrane region" description="Helical" evidence="2">
    <location>
        <begin position="428"/>
        <end position="446"/>
    </location>
</feature>
<accession>A0A8D7A9G8</accession>
<feature type="coiled-coil region" evidence="1">
    <location>
        <begin position="267"/>
        <end position="294"/>
    </location>
</feature>
<evidence type="ECO:0000256" key="3">
    <source>
        <dbReference type="SAM" id="SignalP"/>
    </source>
</evidence>
<name>A0A8D7A9G8_MUSAM</name>
<organism evidence="4">
    <name type="scientific">Musa acuminata subsp. malaccensis</name>
    <name type="common">Wild banana</name>
    <name type="synonym">Musa malaccensis</name>
    <dbReference type="NCBI Taxonomy" id="214687"/>
    <lineage>
        <taxon>Eukaryota</taxon>
        <taxon>Viridiplantae</taxon>
        <taxon>Streptophyta</taxon>
        <taxon>Embryophyta</taxon>
        <taxon>Tracheophyta</taxon>
        <taxon>Spermatophyta</taxon>
        <taxon>Magnoliopsida</taxon>
        <taxon>Liliopsida</taxon>
        <taxon>Zingiberales</taxon>
        <taxon>Musaceae</taxon>
        <taxon>Musa</taxon>
    </lineage>
</organism>
<feature type="transmembrane region" description="Helical" evidence="2">
    <location>
        <begin position="458"/>
        <end position="475"/>
    </location>
</feature>
<feature type="coiled-coil region" evidence="1">
    <location>
        <begin position="172"/>
        <end position="199"/>
    </location>
</feature>
<dbReference type="PANTHER" id="PTHR33538">
    <property type="entry name" value="PROTEIN GAMETE EXPRESSED 1"/>
    <property type="match status" value="1"/>
</dbReference>
<protein>
    <submittedName>
        <fullName evidence="4">(wild Malaysian banana) hypothetical protein</fullName>
    </submittedName>
</protein>
<keyword evidence="2" id="KW-0812">Transmembrane</keyword>
<dbReference type="PANTHER" id="PTHR33538:SF2">
    <property type="entry name" value="PROTEIN GAMETE EXPRESSED 1"/>
    <property type="match status" value="1"/>
</dbReference>
<feature type="chain" id="PRO_5034252592" evidence="3">
    <location>
        <begin position="19"/>
        <end position="606"/>
    </location>
</feature>
<evidence type="ECO:0000313" key="4">
    <source>
        <dbReference type="EMBL" id="CAG1845418.1"/>
    </source>
</evidence>
<proteinExistence type="predicted"/>
<keyword evidence="2" id="KW-1133">Transmembrane helix</keyword>
<feature type="signal peptide" evidence="3">
    <location>
        <begin position="1"/>
        <end position="18"/>
    </location>
</feature>
<keyword evidence="2" id="KW-0472">Membrane</keyword>